<keyword evidence="9" id="KW-0670">Pyruvate</keyword>
<sequence>MIEVRFHGRGGQGAVTAAQILAVAAFYDGKYSQAFPFFGVERRGAPVMAFTRIDDKKIKLRCQIYNPDYVIVQDSSLIETINVVEGLKENGAVVVNTVKDDINLGVKTYTIDATGIALDVLGVPIVNTAMVGAFAGVTKLVSIESVKKAIMEKFKGELGIKNAKVAEIAYNEMIKKYG</sequence>
<dbReference type="PANTHER" id="PTHR43366">
    <property type="entry name" value="PYRUVATE SYNTHASE SUBUNIT PORC"/>
    <property type="match status" value="1"/>
</dbReference>
<organism evidence="9 10">
    <name type="scientific">Methanocaldococcus lauensis</name>
    <dbReference type="NCBI Taxonomy" id="2546128"/>
    <lineage>
        <taxon>Archaea</taxon>
        <taxon>Methanobacteriati</taxon>
        <taxon>Methanobacteriota</taxon>
        <taxon>Methanomada group</taxon>
        <taxon>Methanococci</taxon>
        <taxon>Methanococcales</taxon>
        <taxon>Methanocaldococcaceae</taxon>
        <taxon>Methanocaldococcus</taxon>
    </lineage>
</organism>
<dbReference type="GeneID" id="65884408"/>
<dbReference type="InterPro" id="IPR011894">
    <property type="entry name" value="PorC_KorC"/>
</dbReference>
<dbReference type="NCBIfam" id="TIGR02175">
    <property type="entry name" value="PorC_KorC"/>
    <property type="match status" value="1"/>
</dbReference>
<dbReference type="InterPro" id="IPR053412">
    <property type="entry name" value="Pyruvate_synthase_PorC"/>
</dbReference>
<evidence type="ECO:0000259" key="8">
    <source>
        <dbReference type="Pfam" id="PF01558"/>
    </source>
</evidence>
<dbReference type="InterPro" id="IPR051626">
    <property type="entry name" value="Oxidoreductase_gamma_subunit"/>
</dbReference>
<evidence type="ECO:0000256" key="7">
    <source>
        <dbReference type="ARBA" id="ARBA00049357"/>
    </source>
</evidence>
<dbReference type="SUPFAM" id="SSF53323">
    <property type="entry name" value="Pyruvate-ferredoxin oxidoreductase, PFOR, domain III"/>
    <property type="match status" value="1"/>
</dbReference>
<protein>
    <recommendedName>
        <fullName evidence="3">Pyruvate synthase subunit PorC</fullName>
        <ecNumber evidence="2">1.2.7.1</ecNumber>
    </recommendedName>
    <alternativeName>
        <fullName evidence="6">Pyruvate oxidoreductase gamma chain</fullName>
    </alternativeName>
    <alternativeName>
        <fullName evidence="5">Pyruvic-ferredoxin oxidoreductase subunit gamma</fullName>
    </alternativeName>
</protein>
<evidence type="ECO:0000256" key="6">
    <source>
        <dbReference type="ARBA" id="ARBA00044815"/>
    </source>
</evidence>
<dbReference type="Gene3D" id="3.40.920.10">
    <property type="entry name" value="Pyruvate-ferredoxin oxidoreductase, PFOR, domain III"/>
    <property type="match status" value="1"/>
</dbReference>
<evidence type="ECO:0000256" key="2">
    <source>
        <dbReference type="ARBA" id="ARBA00012822"/>
    </source>
</evidence>
<comment type="catalytic activity">
    <reaction evidence="7">
        <text>2 oxidized [2Fe-2S]-[ferredoxin] + pyruvate + CoA = 2 reduced [2Fe-2S]-[ferredoxin] + acetyl-CoA + CO2 + H(+)</text>
        <dbReference type="Rhea" id="RHEA:12765"/>
        <dbReference type="Rhea" id="RHEA-COMP:10000"/>
        <dbReference type="Rhea" id="RHEA-COMP:10001"/>
        <dbReference type="ChEBI" id="CHEBI:15361"/>
        <dbReference type="ChEBI" id="CHEBI:15378"/>
        <dbReference type="ChEBI" id="CHEBI:16526"/>
        <dbReference type="ChEBI" id="CHEBI:33737"/>
        <dbReference type="ChEBI" id="CHEBI:33738"/>
        <dbReference type="ChEBI" id="CHEBI:57287"/>
        <dbReference type="ChEBI" id="CHEBI:57288"/>
        <dbReference type="EC" id="1.2.7.1"/>
    </reaction>
</comment>
<dbReference type="NCBIfam" id="NF006321">
    <property type="entry name" value="PRK08534.1"/>
    <property type="match status" value="1"/>
</dbReference>
<gene>
    <name evidence="9" type="primary">porC</name>
    <name evidence="9" type="ORF">MLAUSG7_1628</name>
</gene>
<evidence type="ECO:0000256" key="1">
    <source>
        <dbReference type="ARBA" id="ARBA00011595"/>
    </source>
</evidence>
<dbReference type="InterPro" id="IPR019752">
    <property type="entry name" value="Pyrv/ketoisovalerate_OxRed_cat"/>
</dbReference>
<dbReference type="Proteomes" id="UP000679213">
    <property type="component" value="Chromosome I"/>
</dbReference>
<dbReference type="GO" id="GO:0019164">
    <property type="term" value="F:pyruvate synthase activity"/>
    <property type="evidence" value="ECO:0007669"/>
    <property type="project" value="UniProtKB-EC"/>
</dbReference>
<evidence type="ECO:0000256" key="5">
    <source>
        <dbReference type="ARBA" id="ARBA00044813"/>
    </source>
</evidence>
<dbReference type="PANTHER" id="PTHR43366:SF1">
    <property type="entry name" value="PYRUVATE SYNTHASE SUBUNIT PORC"/>
    <property type="match status" value="1"/>
</dbReference>
<reference evidence="9 10" key="1">
    <citation type="submission" date="2020-04" db="EMBL/GenBank/DDBJ databases">
        <authorList>
            <consortium name="Genoscope - CEA"/>
            <person name="William W."/>
        </authorList>
    </citation>
    <scope>NUCLEOTIDE SEQUENCE [LARGE SCALE GENOMIC DNA]</scope>
    <source>
        <strain evidence="9 10">SG7</strain>
    </source>
</reference>
<dbReference type="KEGG" id="mesg:MLAUSG7_1628"/>
<evidence type="ECO:0000313" key="9">
    <source>
        <dbReference type="EMBL" id="CAB3290200.1"/>
    </source>
</evidence>
<proteinExistence type="predicted"/>
<dbReference type="EC" id="1.2.7.1" evidence="2"/>
<evidence type="ECO:0000256" key="4">
    <source>
        <dbReference type="ARBA" id="ARBA00023002"/>
    </source>
</evidence>
<dbReference type="InterPro" id="IPR002869">
    <property type="entry name" value="Pyrv_flavodox_OxRed_cen"/>
</dbReference>
<keyword evidence="4 9" id="KW-0560">Oxidoreductase</keyword>
<dbReference type="EMBL" id="LR792632">
    <property type="protein sequence ID" value="CAB3290200.1"/>
    <property type="molecule type" value="Genomic_DNA"/>
</dbReference>
<feature type="domain" description="Pyruvate/ketoisovalerate oxidoreductase catalytic" evidence="8">
    <location>
        <begin position="10"/>
        <end position="170"/>
    </location>
</feature>
<dbReference type="AlphaFoldDB" id="A0A8D6PUH5"/>
<comment type="subunit">
    <text evidence="1">Heterotetramer of one alpha, one beta, one delta and one gamma chain.</text>
</comment>
<name>A0A8D6PUH5_9EURY</name>
<dbReference type="RefSeq" id="WP_214399936.1">
    <property type="nucleotide sequence ID" value="NZ_LR792632.1"/>
</dbReference>
<keyword evidence="10" id="KW-1185">Reference proteome</keyword>
<evidence type="ECO:0000256" key="3">
    <source>
        <dbReference type="ARBA" id="ARBA00019586"/>
    </source>
</evidence>
<accession>A0A8D6PUH5</accession>
<dbReference type="NCBIfam" id="NF040683">
    <property type="entry name" value="PorC_Meth_Thtga"/>
    <property type="match status" value="1"/>
</dbReference>
<dbReference type="Pfam" id="PF01558">
    <property type="entry name" value="POR"/>
    <property type="match status" value="1"/>
</dbReference>
<evidence type="ECO:0000313" key="10">
    <source>
        <dbReference type="Proteomes" id="UP000679213"/>
    </source>
</evidence>